<feature type="region of interest" description="Disordered" evidence="1">
    <location>
        <begin position="189"/>
        <end position="213"/>
    </location>
</feature>
<reference evidence="2 3" key="1">
    <citation type="submission" date="2018-11" db="EMBL/GenBank/DDBJ databases">
        <title>Genome sequence of Apiotrichum porosum DSM 27194.</title>
        <authorList>
            <person name="Aliyu H."/>
            <person name="Gorte O."/>
            <person name="Ochsenreither K."/>
        </authorList>
    </citation>
    <scope>NUCLEOTIDE SEQUENCE [LARGE SCALE GENOMIC DNA]</scope>
    <source>
        <strain evidence="2 3">DSM 27194</strain>
    </source>
</reference>
<proteinExistence type="predicted"/>
<dbReference type="RefSeq" id="XP_028479114.1">
    <property type="nucleotide sequence ID" value="XM_028620142.1"/>
</dbReference>
<protein>
    <submittedName>
        <fullName evidence="2">Uncharacterized protein</fullName>
    </submittedName>
</protein>
<evidence type="ECO:0000256" key="1">
    <source>
        <dbReference type="SAM" id="MobiDB-lite"/>
    </source>
</evidence>
<organism evidence="2 3">
    <name type="scientific">Apiotrichum porosum</name>
    <dbReference type="NCBI Taxonomy" id="105984"/>
    <lineage>
        <taxon>Eukaryota</taxon>
        <taxon>Fungi</taxon>
        <taxon>Dikarya</taxon>
        <taxon>Basidiomycota</taxon>
        <taxon>Agaricomycotina</taxon>
        <taxon>Tremellomycetes</taxon>
        <taxon>Trichosporonales</taxon>
        <taxon>Trichosporonaceae</taxon>
        <taxon>Apiotrichum</taxon>
    </lineage>
</organism>
<feature type="compositionally biased region" description="Polar residues" evidence="1">
    <location>
        <begin position="196"/>
        <end position="213"/>
    </location>
</feature>
<name>A0A427Y5G7_9TREE</name>
<keyword evidence="3" id="KW-1185">Reference proteome</keyword>
<dbReference type="EMBL" id="RSCE01000002">
    <property type="protein sequence ID" value="RSH86329.1"/>
    <property type="molecule type" value="Genomic_DNA"/>
</dbReference>
<dbReference type="AlphaFoldDB" id="A0A427Y5G7"/>
<gene>
    <name evidence="2" type="ORF">EHS24_004576</name>
</gene>
<accession>A0A427Y5G7</accession>
<dbReference type="Proteomes" id="UP000279236">
    <property type="component" value="Unassembled WGS sequence"/>
</dbReference>
<sequence>MSLEPPIGLFNPGRDHQVVMGRPGPGQYAYIAYRCNLKGAWFGGVLIEIINPGGPEAQYEFATLTCVILTRMDSEVVAIEFAEYQRLVDWERLMFAPAYKYKLTMLRLRLYNWYIHNGWEWDRPSDIKKMKEAASNFAHRHLQMAQRLYGHDYLWDPATNSYKVVRPEIEINELEHFDCDEEFEIDPKDRYFDVGNGSQNSRTSDPQETELQG</sequence>
<evidence type="ECO:0000313" key="3">
    <source>
        <dbReference type="Proteomes" id="UP000279236"/>
    </source>
</evidence>
<dbReference type="GeneID" id="39589119"/>
<comment type="caution">
    <text evidence="2">The sequence shown here is derived from an EMBL/GenBank/DDBJ whole genome shotgun (WGS) entry which is preliminary data.</text>
</comment>
<evidence type="ECO:0000313" key="2">
    <source>
        <dbReference type="EMBL" id="RSH86329.1"/>
    </source>
</evidence>